<gene>
    <name evidence="3" type="ORF">GCM10009836_04830</name>
</gene>
<evidence type="ECO:0000313" key="3">
    <source>
        <dbReference type="EMBL" id="GAA1829966.1"/>
    </source>
</evidence>
<dbReference type="InterPro" id="IPR003156">
    <property type="entry name" value="DHHA1_dom"/>
</dbReference>
<dbReference type="Proteomes" id="UP001500449">
    <property type="component" value="Unassembled WGS sequence"/>
</dbReference>
<reference evidence="3 4" key="1">
    <citation type="journal article" date="2019" name="Int. J. Syst. Evol. Microbiol.">
        <title>The Global Catalogue of Microorganisms (GCM) 10K type strain sequencing project: providing services to taxonomists for standard genome sequencing and annotation.</title>
        <authorList>
            <consortium name="The Broad Institute Genomics Platform"/>
            <consortium name="The Broad Institute Genome Sequencing Center for Infectious Disease"/>
            <person name="Wu L."/>
            <person name="Ma J."/>
        </authorList>
    </citation>
    <scope>NUCLEOTIDE SEQUENCE [LARGE SCALE GENOMIC DNA]</scope>
    <source>
        <strain evidence="3 4">JCM 16009</strain>
    </source>
</reference>
<comment type="caution">
    <text evidence="3">The sequence shown here is derived from an EMBL/GenBank/DDBJ whole genome shotgun (WGS) entry which is preliminary data.</text>
</comment>
<protein>
    <submittedName>
        <fullName evidence="3">Bifunctional oligoribonuclease/PAP phosphatase NrnA</fullName>
    </submittedName>
</protein>
<dbReference type="Pfam" id="PF01368">
    <property type="entry name" value="DHH"/>
    <property type="match status" value="1"/>
</dbReference>
<dbReference type="Pfam" id="PF02272">
    <property type="entry name" value="DHHA1"/>
    <property type="match status" value="1"/>
</dbReference>
<feature type="domain" description="DDH" evidence="1">
    <location>
        <begin position="43"/>
        <end position="187"/>
    </location>
</feature>
<dbReference type="InterPro" id="IPR038763">
    <property type="entry name" value="DHH_sf"/>
</dbReference>
<dbReference type="InterPro" id="IPR001667">
    <property type="entry name" value="DDH_dom"/>
</dbReference>
<feature type="domain" description="DHHA1" evidence="2">
    <location>
        <begin position="262"/>
        <end position="339"/>
    </location>
</feature>
<name>A0ABN2MJZ2_9PSEU</name>
<evidence type="ECO:0000259" key="2">
    <source>
        <dbReference type="Pfam" id="PF02272"/>
    </source>
</evidence>
<proteinExistence type="predicted"/>
<keyword evidence="4" id="KW-1185">Reference proteome</keyword>
<accession>A0ABN2MJZ2</accession>
<dbReference type="EMBL" id="BAAAQK010000002">
    <property type="protein sequence ID" value="GAA1829966.1"/>
    <property type="molecule type" value="Genomic_DNA"/>
</dbReference>
<dbReference type="SUPFAM" id="SSF64182">
    <property type="entry name" value="DHH phosphoesterases"/>
    <property type="match status" value="1"/>
</dbReference>
<dbReference type="Gene3D" id="3.10.310.30">
    <property type="match status" value="1"/>
</dbReference>
<dbReference type="PANTHER" id="PTHR47618">
    <property type="entry name" value="BIFUNCTIONAL OLIGORIBONUCLEASE AND PAP PHOSPHATASE NRNA"/>
    <property type="match status" value="1"/>
</dbReference>
<dbReference type="InterPro" id="IPR051319">
    <property type="entry name" value="Oligoribo/pAp-PDE_c-di-AMP_PDE"/>
</dbReference>
<sequence>MWARARAADRAREVARALAADRAHDVDEAVETAADVLDAAGQVVLLGHVNPDADSLGSALALGLALHRRGVQVVVSYGAAEPDELPSETLRALDVAGLLHRPSDVPVEPEVLVCCDTADRRRLGILADRVDAAETTILVDHHASNPGFGDVQVLDPRAEATVLLVHRILDRMDVEIDPDIGACLYAGLATDTVGFRVGGPGPHRLAAELVEAGVEVEPLMRALVDSHPFAWLDALGAILRAAELDPARGLVHASVPHDVVARFRPEEVESVVDHVRSAVEAEVAAVFKEVAPGRWTVSLRSRGAVDVSAVAVALGGGGHPKAAGFSHAGTRDEVLAVVRSALPR</sequence>
<organism evidence="3 4">
    <name type="scientific">Pseudonocardia ailaonensis</name>
    <dbReference type="NCBI Taxonomy" id="367279"/>
    <lineage>
        <taxon>Bacteria</taxon>
        <taxon>Bacillati</taxon>
        <taxon>Actinomycetota</taxon>
        <taxon>Actinomycetes</taxon>
        <taxon>Pseudonocardiales</taxon>
        <taxon>Pseudonocardiaceae</taxon>
        <taxon>Pseudonocardia</taxon>
    </lineage>
</organism>
<dbReference type="Gene3D" id="3.90.1640.10">
    <property type="entry name" value="inorganic pyrophosphatase (n-terminal core)"/>
    <property type="match status" value="1"/>
</dbReference>
<evidence type="ECO:0000313" key="4">
    <source>
        <dbReference type="Proteomes" id="UP001500449"/>
    </source>
</evidence>
<dbReference type="PANTHER" id="PTHR47618:SF1">
    <property type="entry name" value="BIFUNCTIONAL OLIGORIBONUCLEASE AND PAP PHOSPHATASE NRNA"/>
    <property type="match status" value="1"/>
</dbReference>
<evidence type="ECO:0000259" key="1">
    <source>
        <dbReference type="Pfam" id="PF01368"/>
    </source>
</evidence>